<dbReference type="InterPro" id="IPR009057">
    <property type="entry name" value="Homeodomain-like_sf"/>
</dbReference>
<name>I0L9V8_9ACTN</name>
<dbReference type="STRING" id="1150864.MILUP08_45488"/>
<sequence length="327" mass="36175">MHRNTETANSATRHRFATHEVAQANDVISQRCAGLELRPRRVDAPFLYREESIDVGQILASRVQCGMEFEMHLEPLRDLMLVAMVRGRAEVRDGREEAQTGPGGVVLQRTGRPLFNMGRHLDLYSISLDPHTVTEAAVERTGIAPADFRFEAMTPVTSEMGQFWYDTATHLYGLLSGPPEPLRSPLVIRSAIDLAASAALACFPNSAMTISHRPDASPLPAGPVRRAMSFIETHAGEAITTTQIADAARVTPRALQAAFRRHLGTTPRAYLRRTRIDRAHQDLLAADPAQGDTMAATAHRWGYLHTDRFTADYRAEYGRSPSDTLHS</sequence>
<dbReference type="GO" id="GO:0043565">
    <property type="term" value="F:sequence-specific DNA binding"/>
    <property type="evidence" value="ECO:0007669"/>
    <property type="project" value="InterPro"/>
</dbReference>
<dbReference type="InterPro" id="IPR035418">
    <property type="entry name" value="AraC-bd_2"/>
</dbReference>
<dbReference type="InterPro" id="IPR018060">
    <property type="entry name" value="HTH_AraC"/>
</dbReference>
<gene>
    <name evidence="5" type="ORF">MILUP08_45488</name>
</gene>
<dbReference type="RefSeq" id="WP_007463723.1">
    <property type="nucleotide sequence ID" value="NZ_HF570108.1"/>
</dbReference>
<evidence type="ECO:0000256" key="2">
    <source>
        <dbReference type="ARBA" id="ARBA00023125"/>
    </source>
</evidence>
<dbReference type="EMBL" id="CAIE01000039">
    <property type="protein sequence ID" value="CCH20605.1"/>
    <property type="molecule type" value="Genomic_DNA"/>
</dbReference>
<dbReference type="PANTHER" id="PTHR46796">
    <property type="entry name" value="HTH-TYPE TRANSCRIPTIONAL ACTIVATOR RHAS-RELATED"/>
    <property type="match status" value="1"/>
</dbReference>
<feature type="domain" description="HTH araC/xylS-type" evidence="4">
    <location>
        <begin position="225"/>
        <end position="327"/>
    </location>
</feature>
<protein>
    <submittedName>
        <fullName evidence="5">Transcriptional regulator, AraC family</fullName>
    </submittedName>
</protein>
<dbReference type="Gene3D" id="1.10.10.60">
    <property type="entry name" value="Homeodomain-like"/>
    <property type="match status" value="1"/>
</dbReference>
<dbReference type="InterPro" id="IPR050204">
    <property type="entry name" value="AraC_XylS_family_regulators"/>
</dbReference>
<dbReference type="PROSITE" id="PS01124">
    <property type="entry name" value="HTH_ARAC_FAMILY_2"/>
    <property type="match status" value="1"/>
</dbReference>
<dbReference type="SUPFAM" id="SSF46689">
    <property type="entry name" value="Homeodomain-like"/>
    <property type="match status" value="1"/>
</dbReference>
<accession>I0L9V8</accession>
<dbReference type="GO" id="GO:0003700">
    <property type="term" value="F:DNA-binding transcription factor activity"/>
    <property type="evidence" value="ECO:0007669"/>
    <property type="project" value="InterPro"/>
</dbReference>
<keyword evidence="1" id="KW-0805">Transcription regulation</keyword>
<reference evidence="6" key="1">
    <citation type="journal article" date="2012" name="J. Bacteriol.">
        <title>Genome Sequence of Micromonospora lupini Lupac 08, Isolated from Root Nodules of Lupinus angustifolius.</title>
        <authorList>
            <person name="Alonso-Vega P."/>
            <person name="Normand P."/>
            <person name="Bacigalupe R."/>
            <person name="Pujic P."/>
            <person name="Lajus A."/>
            <person name="Vallenet D."/>
            <person name="Carro L."/>
            <person name="Coll P."/>
            <person name="Trujillo M.E."/>
        </authorList>
    </citation>
    <scope>NUCLEOTIDE SEQUENCE [LARGE SCALE GENOMIC DNA]</scope>
    <source>
        <strain evidence="6">Lupac 08</strain>
    </source>
</reference>
<dbReference type="Proteomes" id="UP000003448">
    <property type="component" value="Unassembled WGS sequence"/>
</dbReference>
<dbReference type="eggNOG" id="COG2207">
    <property type="taxonomic scope" value="Bacteria"/>
</dbReference>
<proteinExistence type="predicted"/>
<evidence type="ECO:0000259" key="4">
    <source>
        <dbReference type="PROSITE" id="PS01124"/>
    </source>
</evidence>
<dbReference type="AlphaFoldDB" id="I0L9V8"/>
<dbReference type="Pfam" id="PF12833">
    <property type="entry name" value="HTH_18"/>
    <property type="match status" value="1"/>
</dbReference>
<keyword evidence="2" id="KW-0238">DNA-binding</keyword>
<comment type="caution">
    <text evidence="5">The sequence shown here is derived from an EMBL/GenBank/DDBJ whole genome shotgun (WGS) entry which is preliminary data.</text>
</comment>
<dbReference type="SMART" id="SM00342">
    <property type="entry name" value="HTH_ARAC"/>
    <property type="match status" value="1"/>
</dbReference>
<evidence type="ECO:0000256" key="1">
    <source>
        <dbReference type="ARBA" id="ARBA00023015"/>
    </source>
</evidence>
<keyword evidence="6" id="KW-1185">Reference proteome</keyword>
<keyword evidence="3" id="KW-0804">Transcription</keyword>
<organism evidence="5 6">
    <name type="scientific">Micromonospora lupini str. Lupac 08</name>
    <dbReference type="NCBI Taxonomy" id="1150864"/>
    <lineage>
        <taxon>Bacteria</taxon>
        <taxon>Bacillati</taxon>
        <taxon>Actinomycetota</taxon>
        <taxon>Actinomycetes</taxon>
        <taxon>Micromonosporales</taxon>
        <taxon>Micromonosporaceae</taxon>
        <taxon>Micromonospora</taxon>
    </lineage>
</organism>
<dbReference type="PANTHER" id="PTHR46796:SF12">
    <property type="entry name" value="HTH-TYPE DNA-BINDING TRANSCRIPTIONAL ACTIVATOR EUTR"/>
    <property type="match status" value="1"/>
</dbReference>
<evidence type="ECO:0000256" key="3">
    <source>
        <dbReference type="ARBA" id="ARBA00023163"/>
    </source>
</evidence>
<dbReference type="Pfam" id="PF14525">
    <property type="entry name" value="AraC_binding_2"/>
    <property type="match status" value="1"/>
</dbReference>
<evidence type="ECO:0000313" key="5">
    <source>
        <dbReference type="EMBL" id="CCH20605.1"/>
    </source>
</evidence>
<evidence type="ECO:0000313" key="6">
    <source>
        <dbReference type="Proteomes" id="UP000003448"/>
    </source>
</evidence>